<dbReference type="PANTHER" id="PTHR46468">
    <property type="entry name" value="SENTRIN-SPECIFIC PROTEASE 8"/>
    <property type="match status" value="1"/>
</dbReference>
<dbReference type="AlphaFoldDB" id="A0A838BCW4"/>
<feature type="domain" description="Ubiquitin-like protease family profile" evidence="5">
    <location>
        <begin position="528"/>
        <end position="710"/>
    </location>
</feature>
<evidence type="ECO:0000259" key="5">
    <source>
        <dbReference type="PROSITE" id="PS50600"/>
    </source>
</evidence>
<dbReference type="PROSITE" id="PS50600">
    <property type="entry name" value="ULP_PROTEASE"/>
    <property type="match status" value="1"/>
</dbReference>
<organism evidence="6 7">
    <name type="scientific">Mesorhizobium neociceri</name>
    <dbReference type="NCBI Taxonomy" id="1307853"/>
    <lineage>
        <taxon>Bacteria</taxon>
        <taxon>Pseudomonadati</taxon>
        <taxon>Pseudomonadota</taxon>
        <taxon>Alphaproteobacteria</taxon>
        <taxon>Hyphomicrobiales</taxon>
        <taxon>Phyllobacteriaceae</taxon>
        <taxon>Mesorhizobium</taxon>
    </lineage>
</organism>
<dbReference type="Pfam" id="PF02902">
    <property type="entry name" value="Peptidase_C48"/>
    <property type="match status" value="1"/>
</dbReference>
<dbReference type="EMBL" id="JACDTY010000017">
    <property type="protein sequence ID" value="MBA1143907.1"/>
    <property type="molecule type" value="Genomic_DNA"/>
</dbReference>
<comment type="caution">
    <text evidence="6">The sequence shown here is derived from an EMBL/GenBank/DDBJ whole genome shotgun (WGS) entry which is preliminary data.</text>
</comment>
<dbReference type="InterPro" id="IPR003653">
    <property type="entry name" value="Peptidase_C48_C"/>
</dbReference>
<dbReference type="GO" id="GO:0019784">
    <property type="term" value="F:deNEDDylase activity"/>
    <property type="evidence" value="ECO:0007669"/>
    <property type="project" value="InterPro"/>
</dbReference>
<dbReference type="InterPro" id="IPR038765">
    <property type="entry name" value="Papain-like_cys_pep_sf"/>
</dbReference>
<evidence type="ECO:0000313" key="6">
    <source>
        <dbReference type="EMBL" id="MBA1143907.1"/>
    </source>
</evidence>
<proteinExistence type="predicted"/>
<keyword evidence="3" id="KW-0788">Thiol protease</keyword>
<feature type="region of interest" description="Disordered" evidence="4">
    <location>
        <begin position="507"/>
        <end position="550"/>
    </location>
</feature>
<accession>A0A838BCW4</accession>
<dbReference type="InterPro" id="IPR044613">
    <property type="entry name" value="Nep1/2-like"/>
</dbReference>
<dbReference type="PANTHER" id="PTHR46468:SF1">
    <property type="entry name" value="SENTRIN-SPECIFIC PROTEASE 8"/>
    <property type="match status" value="1"/>
</dbReference>
<reference evidence="6 7" key="1">
    <citation type="submission" date="2020-07" db="EMBL/GenBank/DDBJ databases">
        <title>Definition of the novel symbiovar canariense within Mesorhizobium novociceri, a new species of genus Mesorhizobium nodulating Cicer canariense in the Caldera de Taburiente National Park (La Palma, Canary Islands).</title>
        <authorList>
            <person name="Leon-Barrios M."/>
            <person name="Perez-Yepez J."/>
            <person name="Flores-Felix J.D."/>
            <person name="Ramirez-Baena M.H."/>
            <person name="Pulido-Suarez L."/>
            <person name="Igual J.M."/>
            <person name="Velazquez E."/>
            <person name="Peix A."/>
        </authorList>
    </citation>
    <scope>NUCLEOTIDE SEQUENCE [LARGE SCALE GENOMIC DNA]</scope>
    <source>
        <strain evidence="6 7">CCANP35</strain>
    </source>
</reference>
<dbReference type="GO" id="GO:0006508">
    <property type="term" value="P:proteolysis"/>
    <property type="evidence" value="ECO:0007669"/>
    <property type="project" value="UniProtKB-KW"/>
</dbReference>
<gene>
    <name evidence="6" type="ORF">H0241_27220</name>
</gene>
<dbReference type="GO" id="GO:0000338">
    <property type="term" value="P:protein deneddylation"/>
    <property type="evidence" value="ECO:0007669"/>
    <property type="project" value="TreeGrafter"/>
</dbReference>
<name>A0A838BCW4_9HYPH</name>
<keyword evidence="2" id="KW-0378">Hydrolase</keyword>
<sequence length="867" mass="96052">MDNVHFNYTGDYTGDYTTVFNNSYPGMVRRQQQESGNIPADDAGSVQQLSELHLNSSEASSQDAPFVQAHGDIQRTDLGGSMRMPPKSDLRDGQFSSTRHSIEVGGSAARVLQSDLRDSLSRSTRSTAPWDPQPVGRTKDSKSRGLWSRVKSGVGRAFGESRREKSSGGSAHDVVYSELRMDFAKRGHSDADLYSDDKSLLENLAAAVRGYEILPDGSIGRGDGRVPEHTLTHTVGVLRRFARWLRAEDRTPIASRLYADEEEFAKDIKAYKDVAAGDDGRRVLKALSHLRKLAPGGQELQSVGPGPRLMGRQTAVPYPEDGHVIDGIYNERVSKGDKKPSAHSLASGQRKFSDWLRSEKRGSIVSRLNGTEQQQASLQADYGDFITAMGQRYGVAFDRFRTYIGAQPKLTRHQPYPDDAEIIRGFLTEQVSNGANIKTAESTATRQRRFSEWLQAEKRDSIMSCLNGTEQQQASLAANYQDFREAVGPTGMSLKRMVGALAQYVQENRPLESPPEQARQRPTRGRPSSSSHQEFPTNSNARTAALGPTASSNVPVGSVLGYTEWLSDAHIQRDYELLQEELQQIDPGFAASIRLVDPMVSHLLGLPGTDQRTVQRHLQSIIDQNNARANFLFLPINNGTHWSLLLVDSSNSERPAVAYHYDSLQRRRYNDAAATALARRIGAMLTPARMAEQQNDYDCGVFVVDGTRALVQRLREGGWPAREPLHLDNIVVSREQLRLRLSPAPRREGGEPDAAADSFNTQHWQQFSPIVQVPELGVEQSSWQADLGASIFGATPPVQAAPPELGQFAPPDWQHGNQWAPTDLMRGMYWHNVLPSQDQPKTNFMIGGMLYTAVLHGTQDLIQVYPS</sequence>
<dbReference type="Proteomes" id="UP000558284">
    <property type="component" value="Unassembled WGS sequence"/>
</dbReference>
<dbReference type="RefSeq" id="WP_050596620.1">
    <property type="nucleotide sequence ID" value="NZ_JACDTY010000017.1"/>
</dbReference>
<keyword evidence="1" id="KW-0645">Protease</keyword>
<evidence type="ECO:0000256" key="2">
    <source>
        <dbReference type="ARBA" id="ARBA00022801"/>
    </source>
</evidence>
<protein>
    <recommendedName>
        <fullName evidence="5">Ubiquitin-like protease family profile domain-containing protein</fullName>
    </recommendedName>
</protein>
<dbReference type="GO" id="GO:0008234">
    <property type="term" value="F:cysteine-type peptidase activity"/>
    <property type="evidence" value="ECO:0007669"/>
    <property type="project" value="UniProtKB-KW"/>
</dbReference>
<evidence type="ECO:0000256" key="3">
    <source>
        <dbReference type="ARBA" id="ARBA00022807"/>
    </source>
</evidence>
<dbReference type="SUPFAM" id="SSF54001">
    <property type="entry name" value="Cysteine proteinases"/>
    <property type="match status" value="1"/>
</dbReference>
<evidence type="ECO:0000256" key="1">
    <source>
        <dbReference type="ARBA" id="ARBA00022670"/>
    </source>
</evidence>
<evidence type="ECO:0000313" key="7">
    <source>
        <dbReference type="Proteomes" id="UP000558284"/>
    </source>
</evidence>
<evidence type="ECO:0000256" key="4">
    <source>
        <dbReference type="SAM" id="MobiDB-lite"/>
    </source>
</evidence>
<dbReference type="Gene3D" id="3.40.395.10">
    <property type="entry name" value="Adenoviral Proteinase, Chain A"/>
    <property type="match status" value="1"/>
</dbReference>
<feature type="compositionally biased region" description="Polar residues" evidence="4">
    <location>
        <begin position="526"/>
        <end position="542"/>
    </location>
</feature>
<feature type="region of interest" description="Disordered" evidence="4">
    <location>
        <begin position="76"/>
        <end position="146"/>
    </location>
</feature>
<keyword evidence="7" id="KW-1185">Reference proteome</keyword>